<dbReference type="InterPro" id="IPR052784">
    <property type="entry name" value="Perforin-1_pore-forming"/>
</dbReference>
<evidence type="ECO:0000256" key="1">
    <source>
        <dbReference type="ARBA" id="ARBA00004370"/>
    </source>
</evidence>
<sequence>MLVCLSNDCKVASQYSAFCLLEDSSVANLATHWLEVVTAVPCSSASVSQPSVMVAKFCTACSRMFSQWRICCPSTYPLQTPPPLSLTATKTVAVMTGGHKAWVRVIRKHGHKPCLRSLPSAAASFHTLTDGAKWQTFGVTMACTVLGRHVGSPWPALCWADIWGHHGLHCAGQTFGVTMACTVLVLVLAGIVLLRSVSSFKVCHVAIIRKGMAPLKYCAFQLMLPLLSLLGSSTACRSGTPSECEKAPFVPGYNLAGEGFDVVKMRRKGAYLINVKTHLTDNGTCTLCQNRFQGGQVQKLPAMVLDWRPFSRCSKQLSSALHHTVDSLVRSSSSLINNNWGMDLNLDTYGKILIGGSHSDIANFARTQHNVDKATFAMHEITCTYYSYRVTDHPELSSEFSKHLRRLPKQYNDQTRAVYRRTIDTYGTHYIRHVHLGGRVRRVTAFRTCLATLKGFTETEIKNCLNLELKMALGFLPANASLSRKCVDILKDNMSMGFYQGFMTHKIEVLGGEKYFPDVLFQHSPTEAYTHWMSSLQENPDVVSYAIYPLHHLVGDPEIRGNLKSAVSEYVGENMVVEDQKNSQCLPSENLDHNCCPLRAARGKLLVEIRRASGLKADTFTKTDAFVKIWYNEKYRETDVVLDDNNPSWNITFNFGAIDVGHQLVLEVWDSDVFYNDMPGRCILVPEHGIHSHGCKLSHGVLYFSYAVMCDAHLTGYRCERYSPKR</sequence>
<dbReference type="Pfam" id="PF00168">
    <property type="entry name" value="C2"/>
    <property type="match status" value="1"/>
</dbReference>
<dbReference type="PROSITE" id="PS00279">
    <property type="entry name" value="MACPF_1"/>
    <property type="match status" value="1"/>
</dbReference>
<keyword evidence="4" id="KW-0964">Secreted</keyword>
<evidence type="ECO:0000313" key="10">
    <source>
        <dbReference type="EMBL" id="KAL2091732.1"/>
    </source>
</evidence>
<dbReference type="GO" id="GO:0016020">
    <property type="term" value="C:membrane"/>
    <property type="evidence" value="ECO:0007669"/>
    <property type="project" value="UniProtKB-SubCell"/>
</dbReference>
<dbReference type="Proteomes" id="UP001591681">
    <property type="component" value="Unassembled WGS sequence"/>
</dbReference>
<keyword evidence="7" id="KW-1015">Disulfide bond</keyword>
<proteinExistence type="inferred from homology"/>
<dbReference type="InterPro" id="IPR020864">
    <property type="entry name" value="MACPF"/>
</dbReference>
<dbReference type="Pfam" id="PF01823">
    <property type="entry name" value="MACPF"/>
    <property type="match status" value="1"/>
</dbReference>
<dbReference type="GO" id="GO:0031640">
    <property type="term" value="P:killing of cells of another organism"/>
    <property type="evidence" value="ECO:0007669"/>
    <property type="project" value="UniProtKB-KW"/>
</dbReference>
<comment type="subcellular location">
    <subcellularLocation>
        <location evidence="1">Membrane</location>
    </subcellularLocation>
    <subcellularLocation>
        <location evidence="2">Secreted</location>
    </subcellularLocation>
</comment>
<evidence type="ECO:0008006" key="12">
    <source>
        <dbReference type="Google" id="ProtNLM"/>
    </source>
</evidence>
<feature type="domain" description="MACPF" evidence="9">
    <location>
        <begin position="240"/>
        <end position="584"/>
    </location>
</feature>
<accession>A0ABD1JXZ9</accession>
<dbReference type="PROSITE" id="PS50004">
    <property type="entry name" value="C2"/>
    <property type="match status" value="1"/>
</dbReference>
<protein>
    <recommendedName>
        <fullName evidence="12">Perforin-1-like</fullName>
    </recommendedName>
</protein>
<evidence type="ECO:0000256" key="2">
    <source>
        <dbReference type="ARBA" id="ARBA00004613"/>
    </source>
</evidence>
<dbReference type="SMART" id="SM00239">
    <property type="entry name" value="C2"/>
    <property type="match status" value="1"/>
</dbReference>
<evidence type="ECO:0000256" key="5">
    <source>
        <dbReference type="ARBA" id="ARBA00022852"/>
    </source>
</evidence>
<keyword evidence="11" id="KW-1185">Reference proteome</keyword>
<dbReference type="AlphaFoldDB" id="A0ABD1JXZ9"/>
<keyword evidence="6" id="KW-0472">Membrane</keyword>
<reference evidence="10 11" key="1">
    <citation type="submission" date="2024-09" db="EMBL/GenBank/DDBJ databases">
        <title>A chromosome-level genome assembly of Gray's grenadier anchovy, Coilia grayii.</title>
        <authorList>
            <person name="Fu Z."/>
        </authorList>
    </citation>
    <scope>NUCLEOTIDE SEQUENCE [LARGE SCALE GENOMIC DNA]</scope>
    <source>
        <strain evidence="10">G4</strain>
        <tissue evidence="10">Muscle</tissue>
    </source>
</reference>
<dbReference type="InterPro" id="IPR020863">
    <property type="entry name" value="MACPF_CS"/>
</dbReference>
<evidence type="ECO:0000256" key="3">
    <source>
        <dbReference type="ARBA" id="ARBA00009214"/>
    </source>
</evidence>
<dbReference type="EMBL" id="JBHFQA010000010">
    <property type="protein sequence ID" value="KAL2091732.1"/>
    <property type="molecule type" value="Genomic_DNA"/>
</dbReference>
<comment type="caution">
    <text evidence="10">The sequence shown here is derived from an EMBL/GenBank/DDBJ whole genome shotgun (WGS) entry which is preliminary data.</text>
</comment>
<evidence type="ECO:0000256" key="4">
    <source>
        <dbReference type="ARBA" id="ARBA00022525"/>
    </source>
</evidence>
<name>A0ABD1JXZ9_9TELE</name>
<evidence type="ECO:0000256" key="7">
    <source>
        <dbReference type="ARBA" id="ARBA00023157"/>
    </source>
</evidence>
<dbReference type="GO" id="GO:0005576">
    <property type="term" value="C:extracellular region"/>
    <property type="evidence" value="ECO:0007669"/>
    <property type="project" value="UniProtKB-SubCell"/>
</dbReference>
<evidence type="ECO:0000313" key="11">
    <source>
        <dbReference type="Proteomes" id="UP001591681"/>
    </source>
</evidence>
<dbReference type="PANTHER" id="PTHR46096">
    <property type="entry name" value="PERFORIN-1"/>
    <property type="match status" value="1"/>
</dbReference>
<evidence type="ECO:0000259" key="8">
    <source>
        <dbReference type="PROSITE" id="PS50004"/>
    </source>
</evidence>
<evidence type="ECO:0000256" key="6">
    <source>
        <dbReference type="ARBA" id="ARBA00023136"/>
    </source>
</evidence>
<dbReference type="InterPro" id="IPR000008">
    <property type="entry name" value="C2_dom"/>
</dbReference>
<comment type="similarity">
    <text evidence="3">Belongs to the complement C6/C7/C8/C9 family.</text>
</comment>
<dbReference type="InterPro" id="IPR035892">
    <property type="entry name" value="C2_domain_sf"/>
</dbReference>
<dbReference type="SMART" id="SM00457">
    <property type="entry name" value="MACPF"/>
    <property type="match status" value="1"/>
</dbReference>
<evidence type="ECO:0000259" key="9">
    <source>
        <dbReference type="PROSITE" id="PS51412"/>
    </source>
</evidence>
<feature type="domain" description="C2" evidence="8">
    <location>
        <begin position="587"/>
        <end position="702"/>
    </location>
</feature>
<dbReference type="PROSITE" id="PS51412">
    <property type="entry name" value="MACPF_2"/>
    <property type="match status" value="1"/>
</dbReference>
<dbReference type="Gene3D" id="2.60.40.150">
    <property type="entry name" value="C2 domain"/>
    <property type="match status" value="1"/>
</dbReference>
<dbReference type="PANTHER" id="PTHR46096:SF1">
    <property type="entry name" value="PERFORIN 1.5"/>
    <property type="match status" value="1"/>
</dbReference>
<dbReference type="SUPFAM" id="SSF49562">
    <property type="entry name" value="C2 domain (Calcium/lipid-binding domain, CaLB)"/>
    <property type="match status" value="1"/>
</dbReference>
<gene>
    <name evidence="10" type="ORF">ACEWY4_011530</name>
</gene>
<keyword evidence="5" id="KW-0204">Cytolysis</keyword>
<organism evidence="10 11">
    <name type="scientific">Coilia grayii</name>
    <name type="common">Gray's grenadier anchovy</name>
    <dbReference type="NCBI Taxonomy" id="363190"/>
    <lineage>
        <taxon>Eukaryota</taxon>
        <taxon>Metazoa</taxon>
        <taxon>Chordata</taxon>
        <taxon>Craniata</taxon>
        <taxon>Vertebrata</taxon>
        <taxon>Euteleostomi</taxon>
        <taxon>Actinopterygii</taxon>
        <taxon>Neopterygii</taxon>
        <taxon>Teleostei</taxon>
        <taxon>Clupei</taxon>
        <taxon>Clupeiformes</taxon>
        <taxon>Clupeoidei</taxon>
        <taxon>Engraulidae</taxon>
        <taxon>Coilinae</taxon>
        <taxon>Coilia</taxon>
    </lineage>
</organism>